<keyword evidence="3" id="KW-1185">Reference proteome</keyword>
<dbReference type="EMBL" id="MCIF01000002">
    <property type="protein sequence ID" value="RAQ98536.1"/>
    <property type="molecule type" value="Genomic_DNA"/>
</dbReference>
<reference evidence="2 3" key="1">
    <citation type="submission" date="2016-08" db="EMBL/GenBank/DDBJ databases">
        <title>Analysis of Carbohydrate Active Enzymes in Thermogemmatispora T81 Reveals Carbohydrate Degradation Ability.</title>
        <authorList>
            <person name="Tomazini A."/>
            <person name="Lal S."/>
            <person name="Stott M."/>
            <person name="Henrissat B."/>
            <person name="Polikarpov I."/>
            <person name="Sparling R."/>
            <person name="Levin D.B."/>
        </authorList>
    </citation>
    <scope>NUCLEOTIDE SEQUENCE [LARGE SCALE GENOMIC DNA]</scope>
    <source>
        <strain evidence="2 3">T81</strain>
    </source>
</reference>
<gene>
    <name evidence="2" type="ORF">A4R35_23550</name>
</gene>
<evidence type="ECO:0000256" key="1">
    <source>
        <dbReference type="SAM" id="Phobius"/>
    </source>
</evidence>
<evidence type="ECO:0000313" key="2">
    <source>
        <dbReference type="EMBL" id="RAQ98536.1"/>
    </source>
</evidence>
<dbReference type="Proteomes" id="UP000248706">
    <property type="component" value="Unassembled WGS sequence"/>
</dbReference>
<comment type="caution">
    <text evidence="2">The sequence shown here is derived from an EMBL/GenBank/DDBJ whole genome shotgun (WGS) entry which is preliminary data.</text>
</comment>
<accession>A0A328VLE8</accession>
<keyword evidence="1" id="KW-1133">Transmembrane helix</keyword>
<sequence length="82" mass="8661">MEALNALNEIVTLLQQNAAKIGITIAGLMVAVYAIAIMLDNDQSPTARTERWAKLKRVFICAAIIAGASAFVSLATGLGKML</sequence>
<dbReference type="RefSeq" id="WP_112433899.1">
    <property type="nucleotide sequence ID" value="NZ_MCIF01000002.1"/>
</dbReference>
<dbReference type="AlphaFoldDB" id="A0A328VLE8"/>
<keyword evidence="1" id="KW-0472">Membrane</keyword>
<proteinExistence type="predicted"/>
<feature type="transmembrane region" description="Helical" evidence="1">
    <location>
        <begin position="59"/>
        <end position="79"/>
    </location>
</feature>
<evidence type="ECO:0000313" key="3">
    <source>
        <dbReference type="Proteomes" id="UP000248706"/>
    </source>
</evidence>
<keyword evidence="1" id="KW-0812">Transmembrane</keyword>
<protein>
    <submittedName>
        <fullName evidence="2">Uncharacterized protein</fullName>
    </submittedName>
</protein>
<dbReference type="OrthoDB" id="165986at2"/>
<organism evidence="2 3">
    <name type="scientific">Thermogemmatispora tikiterensis</name>
    <dbReference type="NCBI Taxonomy" id="1825093"/>
    <lineage>
        <taxon>Bacteria</taxon>
        <taxon>Bacillati</taxon>
        <taxon>Chloroflexota</taxon>
        <taxon>Ktedonobacteria</taxon>
        <taxon>Thermogemmatisporales</taxon>
        <taxon>Thermogemmatisporaceae</taxon>
        <taxon>Thermogemmatispora</taxon>
    </lineage>
</organism>
<feature type="transmembrane region" description="Helical" evidence="1">
    <location>
        <begin position="21"/>
        <end position="39"/>
    </location>
</feature>
<name>A0A328VLE8_9CHLR</name>